<dbReference type="Pfam" id="PF14559">
    <property type="entry name" value="TPR_19"/>
    <property type="match status" value="1"/>
</dbReference>
<sequence length="140" mass="15309">MLQLLALLDLQEGRIAEAASNAEASLALRPVHSPTQQLAGEAFFQLSLQRHEARDRDGEIAALQQVVKWAPQRAEAQVNLGIAMQEQGRIDEAMTAYGRAWRLRPEETFGRIAHALATPGSGRMWLKLDDLRAALAAASA</sequence>
<comment type="caution">
    <text evidence="2">The sequence shown here is derived from an EMBL/GenBank/DDBJ whole genome shotgun (WGS) entry which is preliminary data.</text>
</comment>
<evidence type="ECO:0008006" key="4">
    <source>
        <dbReference type="Google" id="ProtNLM"/>
    </source>
</evidence>
<feature type="repeat" description="TPR" evidence="1">
    <location>
        <begin position="74"/>
        <end position="107"/>
    </location>
</feature>
<reference evidence="2 3" key="1">
    <citation type="submission" date="2023-11" db="EMBL/GenBank/DDBJ databases">
        <title>Paucibacter sp. nov., isolated from fresh soil in Korea.</title>
        <authorList>
            <person name="Le N.T.T."/>
        </authorList>
    </citation>
    <scope>NUCLEOTIDE SEQUENCE [LARGE SCALE GENOMIC DNA]</scope>
    <source>
        <strain evidence="2 3">R3-3</strain>
    </source>
</reference>
<evidence type="ECO:0000313" key="3">
    <source>
        <dbReference type="Proteomes" id="UP001285263"/>
    </source>
</evidence>
<evidence type="ECO:0000256" key="1">
    <source>
        <dbReference type="PROSITE-ProRule" id="PRU00339"/>
    </source>
</evidence>
<dbReference type="SUPFAM" id="SSF48452">
    <property type="entry name" value="TPR-like"/>
    <property type="match status" value="1"/>
</dbReference>
<organism evidence="2 3">
    <name type="scientific">Roseateles agri</name>
    <dbReference type="NCBI Taxonomy" id="3098619"/>
    <lineage>
        <taxon>Bacteria</taxon>
        <taxon>Pseudomonadati</taxon>
        <taxon>Pseudomonadota</taxon>
        <taxon>Betaproteobacteria</taxon>
        <taxon>Burkholderiales</taxon>
        <taxon>Sphaerotilaceae</taxon>
        <taxon>Roseateles</taxon>
    </lineage>
</organism>
<dbReference type="Gene3D" id="1.25.40.10">
    <property type="entry name" value="Tetratricopeptide repeat domain"/>
    <property type="match status" value="1"/>
</dbReference>
<keyword evidence="3" id="KW-1185">Reference proteome</keyword>
<accession>A0ABU5DIA3</accession>
<dbReference type="Proteomes" id="UP001285263">
    <property type="component" value="Unassembled WGS sequence"/>
</dbReference>
<name>A0ABU5DIA3_9BURK</name>
<dbReference type="RefSeq" id="WP_320422853.1">
    <property type="nucleotide sequence ID" value="NZ_JAXCLA010000003.1"/>
</dbReference>
<dbReference type="PROSITE" id="PS50005">
    <property type="entry name" value="TPR"/>
    <property type="match status" value="1"/>
</dbReference>
<evidence type="ECO:0000313" key="2">
    <source>
        <dbReference type="EMBL" id="MDY0744944.1"/>
    </source>
</evidence>
<protein>
    <recommendedName>
        <fullName evidence="4">Tetratricopeptide repeat protein</fullName>
    </recommendedName>
</protein>
<dbReference type="InterPro" id="IPR019734">
    <property type="entry name" value="TPR_rpt"/>
</dbReference>
<keyword evidence="1" id="KW-0802">TPR repeat</keyword>
<gene>
    <name evidence="2" type="ORF">SNE35_10520</name>
</gene>
<proteinExistence type="predicted"/>
<dbReference type="InterPro" id="IPR011990">
    <property type="entry name" value="TPR-like_helical_dom_sf"/>
</dbReference>
<dbReference type="EMBL" id="JAXCLA010000003">
    <property type="protein sequence ID" value="MDY0744944.1"/>
    <property type="molecule type" value="Genomic_DNA"/>
</dbReference>